<organism evidence="2">
    <name type="scientific">human gut metagenome</name>
    <dbReference type="NCBI Taxonomy" id="408170"/>
    <lineage>
        <taxon>unclassified sequences</taxon>
        <taxon>metagenomes</taxon>
        <taxon>organismal metagenomes</taxon>
    </lineage>
</organism>
<dbReference type="SUPFAM" id="SSF52540">
    <property type="entry name" value="P-loop containing nucleoside triphosphate hydrolases"/>
    <property type="match status" value="1"/>
</dbReference>
<feature type="domain" description="IstB-like ATP-binding" evidence="1">
    <location>
        <begin position="17"/>
        <end position="142"/>
    </location>
</feature>
<reference evidence="2" key="1">
    <citation type="submission" date="2013-12" db="EMBL/GenBank/DDBJ databases">
        <title>A Varibaculum cambriense genome reconstructed from a premature infant gut community with otherwise low bacterial novelty that shifts toward anaerobic metabolism during the third week of life.</title>
        <authorList>
            <person name="Brown C.T."/>
            <person name="Sharon I."/>
            <person name="Thomas B.C."/>
            <person name="Castelle C.J."/>
            <person name="Morowitz M.J."/>
            <person name="Banfield J.F."/>
        </authorList>
    </citation>
    <scope>NUCLEOTIDE SEQUENCE</scope>
</reference>
<sequence>MRDKSRKAFIKGIYEYADQLKLSAFKTDLESELSEASAADLTYEELIYVLLQKESDYRQEQIRKSRIRLASFPYKKYLEDLDLKELPEDGQKKLNILSTLEFIKNGQNVILSGNSGTGKTHIAIGIGIKACFQGYKVFFTTVPLFIT</sequence>
<comment type="caution">
    <text evidence="2">The sequence shown here is derived from an EMBL/GenBank/DDBJ whole genome shotgun (WGS) entry which is preliminary data.</text>
</comment>
<dbReference type="AlphaFoldDB" id="W1WJZ0"/>
<dbReference type="EMBL" id="AZMM01018619">
    <property type="protein sequence ID" value="ETJ18527.1"/>
    <property type="molecule type" value="Genomic_DNA"/>
</dbReference>
<protein>
    <submittedName>
        <fullName evidence="2">DNA replication protein</fullName>
    </submittedName>
</protein>
<accession>W1WJZ0</accession>
<name>W1WJZ0_9ZZZZ</name>
<gene>
    <name evidence="2" type="ORF">Q604_UNBC18619G0003</name>
</gene>
<dbReference type="InterPro" id="IPR002611">
    <property type="entry name" value="IstB_ATP-bd"/>
</dbReference>
<dbReference type="InterPro" id="IPR027417">
    <property type="entry name" value="P-loop_NTPase"/>
</dbReference>
<evidence type="ECO:0000313" key="2">
    <source>
        <dbReference type="EMBL" id="ETJ18527.1"/>
    </source>
</evidence>
<evidence type="ECO:0000259" key="1">
    <source>
        <dbReference type="Pfam" id="PF01695"/>
    </source>
</evidence>
<dbReference type="Gene3D" id="3.40.50.300">
    <property type="entry name" value="P-loop containing nucleotide triphosphate hydrolases"/>
    <property type="match status" value="1"/>
</dbReference>
<dbReference type="GO" id="GO:0005524">
    <property type="term" value="F:ATP binding"/>
    <property type="evidence" value="ECO:0007669"/>
    <property type="project" value="InterPro"/>
</dbReference>
<dbReference type="Pfam" id="PF01695">
    <property type="entry name" value="IstB_IS21"/>
    <property type="match status" value="1"/>
</dbReference>
<proteinExistence type="predicted"/>